<keyword evidence="2" id="KW-0732">Signal</keyword>
<reference evidence="3" key="1">
    <citation type="journal article" date="2023" name="G3 (Bethesda)">
        <title>Whole genome assembly and annotation of the endangered Caribbean coral Acropora cervicornis.</title>
        <authorList>
            <person name="Selwyn J.D."/>
            <person name="Vollmer S.V."/>
        </authorList>
    </citation>
    <scope>NUCLEOTIDE SEQUENCE</scope>
    <source>
        <strain evidence="3">K2</strain>
    </source>
</reference>
<reference evidence="3" key="2">
    <citation type="journal article" date="2023" name="Science">
        <title>Genomic signatures of disease resistance in endangered staghorn corals.</title>
        <authorList>
            <person name="Vollmer S.V."/>
            <person name="Selwyn J.D."/>
            <person name="Despard B.A."/>
            <person name="Roesel C.L."/>
        </authorList>
    </citation>
    <scope>NUCLEOTIDE SEQUENCE</scope>
    <source>
        <strain evidence="3">K2</strain>
    </source>
</reference>
<proteinExistence type="predicted"/>
<evidence type="ECO:0000256" key="1">
    <source>
        <dbReference type="SAM" id="MobiDB-lite"/>
    </source>
</evidence>
<organism evidence="3 4">
    <name type="scientific">Acropora cervicornis</name>
    <name type="common">Staghorn coral</name>
    <dbReference type="NCBI Taxonomy" id="6130"/>
    <lineage>
        <taxon>Eukaryota</taxon>
        <taxon>Metazoa</taxon>
        <taxon>Cnidaria</taxon>
        <taxon>Anthozoa</taxon>
        <taxon>Hexacorallia</taxon>
        <taxon>Scleractinia</taxon>
        <taxon>Astrocoeniina</taxon>
        <taxon>Acroporidae</taxon>
        <taxon>Acropora</taxon>
    </lineage>
</organism>
<feature type="compositionally biased region" description="Acidic residues" evidence="1">
    <location>
        <begin position="118"/>
        <end position="132"/>
    </location>
</feature>
<evidence type="ECO:0000313" key="3">
    <source>
        <dbReference type="EMBL" id="KAK2549585.1"/>
    </source>
</evidence>
<keyword evidence="4" id="KW-1185">Reference proteome</keyword>
<sequence length="132" mass="14857">MILNDLFQLLIILLSLNFQKVSTRPILHGPYFPYHPPARFGFPGGRAVNYLAHETEAFGDDLSSRISDRSQDVSALGDEIQHANAMQSRTVEDIGREVDADESMPFPASRLEEPFLPNEEDIDNDDEPSEKI</sequence>
<dbReference type="EMBL" id="JARQWQ010000124">
    <property type="protein sequence ID" value="KAK2549585.1"/>
    <property type="molecule type" value="Genomic_DNA"/>
</dbReference>
<feature type="signal peptide" evidence="2">
    <location>
        <begin position="1"/>
        <end position="23"/>
    </location>
</feature>
<name>A0AAD9PV16_ACRCE</name>
<feature type="chain" id="PRO_5042038570" evidence="2">
    <location>
        <begin position="24"/>
        <end position="132"/>
    </location>
</feature>
<gene>
    <name evidence="3" type="ORF">P5673_029974</name>
</gene>
<evidence type="ECO:0000256" key="2">
    <source>
        <dbReference type="SAM" id="SignalP"/>
    </source>
</evidence>
<dbReference type="Proteomes" id="UP001249851">
    <property type="component" value="Unassembled WGS sequence"/>
</dbReference>
<protein>
    <submittedName>
        <fullName evidence="3">Uncharacterized protein</fullName>
    </submittedName>
</protein>
<evidence type="ECO:0000313" key="4">
    <source>
        <dbReference type="Proteomes" id="UP001249851"/>
    </source>
</evidence>
<accession>A0AAD9PV16</accession>
<comment type="caution">
    <text evidence="3">The sequence shown here is derived from an EMBL/GenBank/DDBJ whole genome shotgun (WGS) entry which is preliminary data.</text>
</comment>
<dbReference type="AlphaFoldDB" id="A0AAD9PV16"/>
<feature type="region of interest" description="Disordered" evidence="1">
    <location>
        <begin position="82"/>
        <end position="132"/>
    </location>
</feature>